<feature type="domain" description="Shikimate dehydrogenase substrate binding N-terminal" evidence="3">
    <location>
        <begin position="15"/>
        <end position="103"/>
    </location>
</feature>
<evidence type="ECO:0000313" key="5">
    <source>
        <dbReference type="EMBL" id="EJF47034.1"/>
    </source>
</evidence>
<organism evidence="5 6">
    <name type="scientific">Actinomyces massiliensis F0489</name>
    <dbReference type="NCBI Taxonomy" id="1125718"/>
    <lineage>
        <taxon>Bacteria</taxon>
        <taxon>Bacillati</taxon>
        <taxon>Actinomycetota</taxon>
        <taxon>Actinomycetes</taxon>
        <taxon>Actinomycetales</taxon>
        <taxon>Actinomycetaceae</taxon>
        <taxon>Actinomyces</taxon>
    </lineage>
</organism>
<keyword evidence="2" id="KW-0028">Amino-acid biosynthesis</keyword>
<reference evidence="5 6" key="1">
    <citation type="submission" date="2012-05" db="EMBL/GenBank/DDBJ databases">
        <authorList>
            <person name="Harkins D.M."/>
            <person name="Madupu R."/>
            <person name="Durkin A.S."/>
            <person name="Torralba M."/>
            <person name="Methe B."/>
            <person name="Sutton G.G."/>
            <person name="Nelson K.E."/>
        </authorList>
    </citation>
    <scope>NUCLEOTIDE SEQUENCE [LARGE SCALE GENOMIC DNA]</scope>
    <source>
        <strain evidence="5 6">F0489</strain>
    </source>
</reference>
<dbReference type="GO" id="GO:0050661">
    <property type="term" value="F:NADP binding"/>
    <property type="evidence" value="ECO:0007669"/>
    <property type="project" value="TreeGrafter"/>
</dbReference>
<dbReference type="GO" id="GO:0005829">
    <property type="term" value="C:cytosol"/>
    <property type="evidence" value="ECO:0007669"/>
    <property type="project" value="TreeGrafter"/>
</dbReference>
<dbReference type="GO" id="GO:0009073">
    <property type="term" value="P:aromatic amino acid family biosynthetic process"/>
    <property type="evidence" value="ECO:0007669"/>
    <property type="project" value="UniProtKB-KW"/>
</dbReference>
<dbReference type="eggNOG" id="COG0169">
    <property type="taxonomic scope" value="Bacteria"/>
</dbReference>
<dbReference type="PANTHER" id="PTHR21089">
    <property type="entry name" value="SHIKIMATE DEHYDROGENASE"/>
    <property type="match status" value="1"/>
</dbReference>
<dbReference type="InterPro" id="IPR022893">
    <property type="entry name" value="Shikimate_DH_fam"/>
</dbReference>
<dbReference type="Proteomes" id="UP000002941">
    <property type="component" value="Unassembled WGS sequence"/>
</dbReference>
<keyword evidence="2" id="KW-0057">Aromatic amino acid biosynthesis</keyword>
<dbReference type="InterPro" id="IPR046346">
    <property type="entry name" value="Aminoacid_DH-like_N_sf"/>
</dbReference>
<evidence type="ECO:0000256" key="1">
    <source>
        <dbReference type="ARBA" id="ARBA00004871"/>
    </source>
</evidence>
<dbReference type="Gene3D" id="3.40.50.720">
    <property type="entry name" value="NAD(P)-binding Rossmann-like Domain"/>
    <property type="match status" value="1"/>
</dbReference>
<dbReference type="EMBL" id="AKFT01000033">
    <property type="protein sequence ID" value="EJF47034.1"/>
    <property type="molecule type" value="Genomic_DNA"/>
</dbReference>
<comment type="pathway">
    <text evidence="1">Metabolic intermediate biosynthesis; chorismate biosynthesis; chorismate from D-erythrose 4-phosphate and phosphoenolpyruvate: step 4/7.</text>
</comment>
<dbReference type="SUPFAM" id="SSF51735">
    <property type="entry name" value="NAD(P)-binding Rossmann-fold domains"/>
    <property type="match status" value="1"/>
</dbReference>
<evidence type="ECO:0000256" key="2">
    <source>
        <dbReference type="ARBA" id="ARBA00023141"/>
    </source>
</evidence>
<dbReference type="Gene3D" id="3.40.50.10860">
    <property type="entry name" value="Leucine Dehydrogenase, chain A, domain 1"/>
    <property type="match status" value="1"/>
</dbReference>
<dbReference type="GO" id="GO:0004764">
    <property type="term" value="F:shikimate 3-dehydrogenase (NADP+) activity"/>
    <property type="evidence" value="ECO:0007669"/>
    <property type="project" value="InterPro"/>
</dbReference>
<dbReference type="InterPro" id="IPR013708">
    <property type="entry name" value="Shikimate_DH-bd_N"/>
</dbReference>
<dbReference type="PATRIC" id="fig|1125718.3.peg.486"/>
<dbReference type="NCBIfam" id="NF001311">
    <property type="entry name" value="PRK00258.1-3"/>
    <property type="match status" value="1"/>
</dbReference>
<sequence length="315" mass="32067">MTTPGSGDSVRRAAVIGLPVAHSLSPVLHRAAYRMLGLEGWMYDLWEVNPEHLPAILAEVAAPSTTEPAWAGLSVTMPHKQTVLPMLDAVDPLATVAGAVNTVVAQRAGTGRALLTGFNTDVAGIVGALREAAPADADDGTAAGGGARALVLGSGATACSALAALAEIGATDLVVAARRHAGPGRAAAAAHRMGLDVTLLTWNPGDAKSDQTVAEACARADIVVSTLPAGAADMLVEPLAAALDPRGAARAIMLDVVYASWPTPLAATWMATGRHAVPGWLMLLHQAVPQVALMTGLTPPIAPMREALENAVADR</sequence>
<proteinExistence type="predicted"/>
<dbReference type="GO" id="GO:0009423">
    <property type="term" value="P:chorismate biosynthetic process"/>
    <property type="evidence" value="ECO:0007669"/>
    <property type="project" value="TreeGrafter"/>
</dbReference>
<protein>
    <submittedName>
        <fullName evidence="5">Shikimate dehydrogenase substrate-binding domain protein</fullName>
    </submittedName>
</protein>
<dbReference type="InterPro" id="IPR036291">
    <property type="entry name" value="NAD(P)-bd_dom_sf"/>
</dbReference>
<gene>
    <name evidence="5" type="ORF">HMPREF1318_0486</name>
</gene>
<name>J0NIT7_9ACTO</name>
<feature type="domain" description="SDH C-terminal" evidence="4">
    <location>
        <begin position="281"/>
        <end position="309"/>
    </location>
</feature>
<dbReference type="RefSeq" id="WP_008729991.1">
    <property type="nucleotide sequence ID" value="NZ_AKFT01000033.1"/>
</dbReference>
<dbReference type="GO" id="GO:0019632">
    <property type="term" value="P:shikimate metabolic process"/>
    <property type="evidence" value="ECO:0007669"/>
    <property type="project" value="TreeGrafter"/>
</dbReference>
<dbReference type="Pfam" id="PF18317">
    <property type="entry name" value="SDH_C"/>
    <property type="match status" value="1"/>
</dbReference>
<accession>J0NIT7</accession>
<comment type="caution">
    <text evidence="5">The sequence shown here is derived from an EMBL/GenBank/DDBJ whole genome shotgun (WGS) entry which is preliminary data.</text>
</comment>
<evidence type="ECO:0000259" key="4">
    <source>
        <dbReference type="Pfam" id="PF18317"/>
    </source>
</evidence>
<evidence type="ECO:0000259" key="3">
    <source>
        <dbReference type="Pfam" id="PF08501"/>
    </source>
</evidence>
<dbReference type="Pfam" id="PF08501">
    <property type="entry name" value="Shikimate_dh_N"/>
    <property type="match status" value="1"/>
</dbReference>
<evidence type="ECO:0000313" key="6">
    <source>
        <dbReference type="Proteomes" id="UP000002941"/>
    </source>
</evidence>
<keyword evidence="6" id="KW-1185">Reference proteome</keyword>
<dbReference type="SUPFAM" id="SSF53223">
    <property type="entry name" value="Aminoacid dehydrogenase-like, N-terminal domain"/>
    <property type="match status" value="1"/>
</dbReference>
<dbReference type="AlphaFoldDB" id="J0NIT7"/>
<dbReference type="PANTHER" id="PTHR21089:SF1">
    <property type="entry name" value="BIFUNCTIONAL 3-DEHYDROQUINATE DEHYDRATASE_SHIKIMATE DEHYDROGENASE, CHLOROPLASTIC"/>
    <property type="match status" value="1"/>
</dbReference>
<dbReference type="InterPro" id="IPR041121">
    <property type="entry name" value="SDH_C"/>
</dbReference>